<organism evidence="1 2">
    <name type="scientific">Oceanicella actignis</name>
    <dbReference type="NCBI Taxonomy" id="1189325"/>
    <lineage>
        <taxon>Bacteria</taxon>
        <taxon>Pseudomonadati</taxon>
        <taxon>Pseudomonadota</taxon>
        <taxon>Alphaproteobacteria</taxon>
        <taxon>Rhodobacterales</taxon>
        <taxon>Paracoccaceae</taxon>
        <taxon>Oceanicella</taxon>
    </lineage>
</organism>
<protein>
    <submittedName>
        <fullName evidence="1">Phytoene/squalene synthetase</fullName>
    </submittedName>
</protein>
<evidence type="ECO:0000313" key="2">
    <source>
        <dbReference type="Proteomes" id="UP000184066"/>
    </source>
</evidence>
<name>A0A1M7RUQ6_9RHOB</name>
<dbReference type="Gene3D" id="1.10.600.10">
    <property type="entry name" value="Farnesyl Diphosphate Synthase"/>
    <property type="match status" value="1"/>
</dbReference>
<dbReference type="InterPro" id="IPR008949">
    <property type="entry name" value="Isoprenoid_synthase_dom_sf"/>
</dbReference>
<reference evidence="1 2" key="1">
    <citation type="submission" date="2016-12" db="EMBL/GenBank/DDBJ databases">
        <authorList>
            <person name="Song W.-J."/>
            <person name="Kurnit D.M."/>
        </authorList>
    </citation>
    <scope>NUCLEOTIDE SEQUENCE [LARGE SCALE GENOMIC DNA]</scope>
    <source>
        <strain evidence="1 2">CGMCC 1.10808</strain>
    </source>
</reference>
<evidence type="ECO:0000313" key="1">
    <source>
        <dbReference type="EMBL" id="SHN49818.1"/>
    </source>
</evidence>
<dbReference type="InterPro" id="IPR002060">
    <property type="entry name" value="Squ/phyt_synthse"/>
</dbReference>
<dbReference type="Proteomes" id="UP000184066">
    <property type="component" value="Unassembled WGS sequence"/>
</dbReference>
<keyword evidence="2" id="KW-1185">Reference proteome</keyword>
<gene>
    <name evidence="1" type="ORF">SAMN05216200_101147</name>
</gene>
<dbReference type="Pfam" id="PF00494">
    <property type="entry name" value="SQS_PSY"/>
    <property type="match status" value="1"/>
</dbReference>
<dbReference type="RefSeq" id="WP_072745746.1">
    <property type="nucleotide sequence ID" value="NZ_FOHL01000002.1"/>
</dbReference>
<dbReference type="EMBL" id="FRDL01000001">
    <property type="protein sequence ID" value="SHN49818.1"/>
    <property type="molecule type" value="Genomic_DNA"/>
</dbReference>
<dbReference type="OrthoDB" id="9814909at2"/>
<sequence>MSARARAPALDADADAEACAELLRRGDPDRLRTALAAGDKAPRLLGLYAFNLEVARIASAAREPILAQMRLQWWRDALERLHAGGAAAGHPALAPLAEAMAAARLDRALFDRYLDARALDPEGPSFAEEGALHAYLADTGGALMRLATRALLDGADADALAVADEAAAHMGWASAAANLTRALPALYARGAEPLPLDAPADRAAMAEGRTPPALRPALAALARAGLGRLARARALRRRVPRAAAPAFLAGWEAERILRAAARPDYDMFSGHQASEFRRRGSLALRALTGLW</sequence>
<proteinExistence type="predicted"/>
<accession>A0A1M7RUQ6</accession>
<dbReference type="AlphaFoldDB" id="A0A1M7RUQ6"/>
<dbReference type="SUPFAM" id="SSF48576">
    <property type="entry name" value="Terpenoid synthases"/>
    <property type="match status" value="1"/>
</dbReference>
<dbReference type="STRING" id="1189325.SAMN04488119_102371"/>